<dbReference type="CDD" id="cd20175">
    <property type="entry name" value="ThyX"/>
    <property type="match status" value="1"/>
</dbReference>
<name>A0A2M7QAH3_9BACT</name>
<dbReference type="PROSITE" id="PS51331">
    <property type="entry name" value="THYX"/>
    <property type="match status" value="2"/>
</dbReference>
<dbReference type="Gene3D" id="3.30.1360.170">
    <property type="match status" value="2"/>
</dbReference>
<dbReference type="EMBL" id="PFLC01000015">
    <property type="protein sequence ID" value="PIY63130.1"/>
    <property type="molecule type" value="Genomic_DNA"/>
</dbReference>
<dbReference type="SUPFAM" id="SSF69796">
    <property type="entry name" value="Thymidylate synthase-complementing protein Thy1"/>
    <property type="match status" value="2"/>
</dbReference>
<dbReference type="Pfam" id="PF02511">
    <property type="entry name" value="Thy1"/>
    <property type="match status" value="2"/>
</dbReference>
<dbReference type="GO" id="GO:0004799">
    <property type="term" value="F:thymidylate synthase activity"/>
    <property type="evidence" value="ECO:0007669"/>
    <property type="project" value="TreeGrafter"/>
</dbReference>
<proteinExistence type="predicted"/>
<dbReference type="GO" id="GO:0050797">
    <property type="term" value="F:thymidylate synthase (FAD) activity"/>
    <property type="evidence" value="ECO:0007669"/>
    <property type="project" value="InterPro"/>
</dbReference>
<comment type="caution">
    <text evidence="1">The sequence shown here is derived from an EMBL/GenBank/DDBJ whole genome shotgun (WGS) entry which is preliminary data.</text>
</comment>
<protein>
    <recommendedName>
        <fullName evidence="3">Thymidylate synthase</fullName>
    </recommendedName>
</protein>
<reference evidence="2" key="1">
    <citation type="submission" date="2017-09" db="EMBL/GenBank/DDBJ databases">
        <title>Depth-based differentiation of microbial function through sediment-hosted aquifers and enrichment of novel symbionts in the deep terrestrial subsurface.</title>
        <authorList>
            <person name="Probst A.J."/>
            <person name="Ladd B."/>
            <person name="Jarett J.K."/>
            <person name="Geller-Mcgrath D.E."/>
            <person name="Sieber C.M.K."/>
            <person name="Emerson J.B."/>
            <person name="Anantharaman K."/>
            <person name="Thomas B.C."/>
            <person name="Malmstrom R."/>
            <person name="Stieglmeier M."/>
            <person name="Klingl A."/>
            <person name="Woyke T."/>
            <person name="Ryan C.M."/>
            <person name="Banfield J.F."/>
        </authorList>
    </citation>
    <scope>NUCLEOTIDE SEQUENCE [LARGE SCALE GENOMIC DNA]</scope>
</reference>
<dbReference type="GO" id="GO:0006231">
    <property type="term" value="P:dTMP biosynthetic process"/>
    <property type="evidence" value="ECO:0007669"/>
    <property type="project" value="InterPro"/>
</dbReference>
<sequence length="576" mass="65699">MTLPRPAVKLRAKITACRMPKFTLEERAMLKRYVSSATDGVFAVTGLAGLTGAIYARYSRAPGGFRETLLKEFINEGTIDAQRAQNLIERVLIAFGDDSVGELEGAYVSFEGISMLATKELEDRRIGGSPIEQSTRYVFYDRRDDDGNWLYVRPEGVMASPYATAYIETMDFIFSTYAELAEPMQEHYRGIKPIEGAEYDINGDGHKERLAELTDAGEIKAFRQTYRNDIRTKACDTLRYLLPLATKTNVGMFGNGRFFQGLISHCLTSDLPEAQSLGHGAHTALDRIMPCYVRRAKRNEYLAGVPARMRQLADRLFSGRQPDMSMEVRLVDRGEQQVALRLMRDEAVRDVMQDEADMLTLSHMLYPYTNLSLDQIRDRVRGLNAAEREEVINAYIGERKTRRDRPGRAFEAGYPYTFDLLTDWGTYKDLQRHRMTTQIRQKFSPLLGFSMPADLIAAGFADRADECHRRSVALYELLHADFPEEASYATLHGSKVRWIMGLNDREAFHLIELRTTPQGHASYRKVGQAMHRAIAERSPWRAAAMSFADHNDYLWARGDSEARQRVRERELEKQTT</sequence>
<evidence type="ECO:0008006" key="3">
    <source>
        <dbReference type="Google" id="ProtNLM"/>
    </source>
</evidence>
<dbReference type="InterPro" id="IPR036098">
    <property type="entry name" value="Thymidylate_synthase_ThyX_sf"/>
</dbReference>
<dbReference type="AlphaFoldDB" id="A0A2M7QAH3"/>
<evidence type="ECO:0000313" key="1">
    <source>
        <dbReference type="EMBL" id="PIY63130.1"/>
    </source>
</evidence>
<dbReference type="PANTHER" id="PTHR34934">
    <property type="entry name" value="FLAVIN-DEPENDENT THYMIDYLATE SYNTHASE"/>
    <property type="match status" value="1"/>
</dbReference>
<dbReference type="PANTHER" id="PTHR34934:SF1">
    <property type="entry name" value="FLAVIN-DEPENDENT THYMIDYLATE SYNTHASE"/>
    <property type="match status" value="1"/>
</dbReference>
<organism evidence="1 2">
    <name type="scientific">Candidatus Uhrbacteria bacterium CG_4_10_14_0_8_um_filter_58_22</name>
    <dbReference type="NCBI Taxonomy" id="1975029"/>
    <lineage>
        <taxon>Bacteria</taxon>
        <taxon>Candidatus Uhriibacteriota</taxon>
    </lineage>
</organism>
<dbReference type="Proteomes" id="UP000230973">
    <property type="component" value="Unassembled WGS sequence"/>
</dbReference>
<evidence type="ECO:0000313" key="2">
    <source>
        <dbReference type="Proteomes" id="UP000230973"/>
    </source>
</evidence>
<dbReference type="GO" id="GO:0070402">
    <property type="term" value="F:NADPH binding"/>
    <property type="evidence" value="ECO:0007669"/>
    <property type="project" value="TreeGrafter"/>
</dbReference>
<gene>
    <name evidence="1" type="ORF">COY93_01215</name>
</gene>
<dbReference type="InterPro" id="IPR003669">
    <property type="entry name" value="Thymidylate_synthase_ThyX"/>
</dbReference>
<accession>A0A2M7QAH3</accession>
<dbReference type="GO" id="GO:0050660">
    <property type="term" value="F:flavin adenine dinucleotide binding"/>
    <property type="evidence" value="ECO:0007669"/>
    <property type="project" value="InterPro"/>
</dbReference>